<dbReference type="GO" id="GO:0005763">
    <property type="term" value="C:mitochondrial small ribosomal subunit"/>
    <property type="evidence" value="ECO:0007669"/>
    <property type="project" value="TreeGrafter"/>
</dbReference>
<evidence type="ECO:0000256" key="3">
    <source>
        <dbReference type="ARBA" id="ARBA00023274"/>
    </source>
</evidence>
<dbReference type="GO" id="GO:0003735">
    <property type="term" value="F:structural constituent of ribosome"/>
    <property type="evidence" value="ECO:0007669"/>
    <property type="project" value="InterPro"/>
</dbReference>
<accession>A0A4Z0A3W1</accession>
<dbReference type="AlphaFoldDB" id="A0A4Z0A3W1"/>
<organism evidence="4 5">
    <name type="scientific">Hericium alpestre</name>
    <dbReference type="NCBI Taxonomy" id="135208"/>
    <lineage>
        <taxon>Eukaryota</taxon>
        <taxon>Fungi</taxon>
        <taxon>Dikarya</taxon>
        <taxon>Basidiomycota</taxon>
        <taxon>Agaricomycotina</taxon>
        <taxon>Agaricomycetes</taxon>
        <taxon>Russulales</taxon>
        <taxon>Hericiaceae</taxon>
        <taxon>Hericium</taxon>
    </lineage>
</organism>
<reference evidence="4 5" key="1">
    <citation type="submission" date="2019-02" db="EMBL/GenBank/DDBJ databases">
        <title>Genome sequencing of the rare red list fungi Hericium alpestre (H. flagellum).</title>
        <authorList>
            <person name="Buettner E."/>
            <person name="Kellner H."/>
        </authorList>
    </citation>
    <scope>NUCLEOTIDE SEQUENCE [LARGE SCALE GENOMIC DNA]</scope>
    <source>
        <strain evidence="4 5">DSM 108284</strain>
    </source>
</reference>
<dbReference type="OrthoDB" id="2501249at2759"/>
<gene>
    <name evidence="4" type="ORF">EWM64_g2998</name>
</gene>
<comment type="similarity">
    <text evidence="1">Belongs to the bacterial ribosomal protein bS21 family.</text>
</comment>
<comment type="caution">
    <text evidence="4">The sequence shown here is derived from an EMBL/GenBank/DDBJ whole genome shotgun (WGS) entry which is preliminary data.</text>
</comment>
<dbReference type="InterPro" id="IPR001911">
    <property type="entry name" value="Ribosomal_bS21"/>
</dbReference>
<keyword evidence="5" id="KW-1185">Reference proteome</keyword>
<dbReference type="InterPro" id="IPR052837">
    <property type="entry name" value="Mitoribosomal_bS21"/>
</dbReference>
<evidence type="ECO:0000313" key="4">
    <source>
        <dbReference type="EMBL" id="TFY81017.1"/>
    </source>
</evidence>
<evidence type="ECO:0000256" key="2">
    <source>
        <dbReference type="ARBA" id="ARBA00022980"/>
    </source>
</evidence>
<keyword evidence="3" id="KW-0687">Ribonucleoprotein</keyword>
<proteinExistence type="inferred from homology"/>
<name>A0A4Z0A3W1_9AGAM</name>
<dbReference type="GO" id="GO:0070124">
    <property type="term" value="P:mitochondrial translational initiation"/>
    <property type="evidence" value="ECO:0007669"/>
    <property type="project" value="TreeGrafter"/>
</dbReference>
<evidence type="ECO:0000313" key="5">
    <source>
        <dbReference type="Proteomes" id="UP000298061"/>
    </source>
</evidence>
<dbReference type="Proteomes" id="UP000298061">
    <property type="component" value="Unassembled WGS sequence"/>
</dbReference>
<dbReference type="PANTHER" id="PTHR41237:SF1">
    <property type="entry name" value="SMALL RIBOSOMAL SUBUNIT PROTEIN BS21M"/>
    <property type="match status" value="1"/>
</dbReference>
<dbReference type="EMBL" id="SFCI01000260">
    <property type="protein sequence ID" value="TFY81017.1"/>
    <property type="molecule type" value="Genomic_DNA"/>
</dbReference>
<dbReference type="PANTHER" id="PTHR41237">
    <property type="entry name" value="37S RIBOSOMAL PROTEIN MRP21, MITOCHONDRIAL"/>
    <property type="match status" value="1"/>
</dbReference>
<evidence type="ECO:0000256" key="1">
    <source>
        <dbReference type="ARBA" id="ARBA00006640"/>
    </source>
</evidence>
<evidence type="ECO:0008006" key="6">
    <source>
        <dbReference type="Google" id="ProtNLM"/>
    </source>
</evidence>
<keyword evidence="2" id="KW-0689">Ribosomal protein</keyword>
<dbReference type="STRING" id="135208.A0A4Z0A3W1"/>
<protein>
    <recommendedName>
        <fullName evidence="6">Ribosomal protein S21</fullName>
    </recommendedName>
</protein>
<dbReference type="Pfam" id="PF01165">
    <property type="entry name" value="Ribosomal_S21"/>
    <property type="match status" value="1"/>
</dbReference>
<sequence length="179" mass="20245">MQSIAARASCMFRSGVLSARPTVTAPSSLRQAIPTSQFSKRSFADAPQQATKDASPGWDVLARLARPPRYLRQPQTQLAPADLWASRSEHNLKNMPLEPKDPYAGRSVPVRHGQTAAALSELQRILGRNKVQHELRMTARHEKKGYKRRRLASESWRRNFANEVRKKVKLVREIRARGA</sequence>